<keyword evidence="6 10" id="KW-0547">Nucleotide-binding</keyword>
<evidence type="ECO:0000259" key="11">
    <source>
        <dbReference type="Pfam" id="PF00749"/>
    </source>
</evidence>
<feature type="domain" description="Aminoacyl-tRNA synthetase class I anticodon-binding" evidence="12">
    <location>
        <begin position="322"/>
        <end position="461"/>
    </location>
</feature>
<gene>
    <name evidence="10" type="primary">gltX</name>
    <name evidence="13" type="ORF">COV31_01405</name>
</gene>
<evidence type="ECO:0000256" key="9">
    <source>
        <dbReference type="ARBA" id="ARBA00023146"/>
    </source>
</evidence>
<comment type="subunit">
    <text evidence="3 10">Monomer.</text>
</comment>
<dbReference type="PRINTS" id="PR00987">
    <property type="entry name" value="TRNASYNTHGLU"/>
</dbReference>
<dbReference type="InterPro" id="IPR033910">
    <property type="entry name" value="GluRS_core"/>
</dbReference>
<comment type="catalytic activity">
    <reaction evidence="10">
        <text>tRNA(Glu) + L-glutamate + ATP = L-glutamyl-tRNA(Glu) + AMP + diphosphate</text>
        <dbReference type="Rhea" id="RHEA:23540"/>
        <dbReference type="Rhea" id="RHEA-COMP:9663"/>
        <dbReference type="Rhea" id="RHEA-COMP:9680"/>
        <dbReference type="ChEBI" id="CHEBI:29985"/>
        <dbReference type="ChEBI" id="CHEBI:30616"/>
        <dbReference type="ChEBI" id="CHEBI:33019"/>
        <dbReference type="ChEBI" id="CHEBI:78442"/>
        <dbReference type="ChEBI" id="CHEBI:78520"/>
        <dbReference type="ChEBI" id="CHEBI:456215"/>
        <dbReference type="EC" id="6.1.1.17"/>
    </reaction>
</comment>
<comment type="caution">
    <text evidence="13">The sequence shown here is derived from an EMBL/GenBank/DDBJ whole genome shotgun (WGS) entry which is preliminary data.</text>
</comment>
<evidence type="ECO:0000256" key="3">
    <source>
        <dbReference type="ARBA" id="ARBA00011245"/>
    </source>
</evidence>
<dbReference type="AlphaFoldDB" id="A0A2H0R4V4"/>
<dbReference type="SUPFAM" id="SSF48163">
    <property type="entry name" value="An anticodon-binding domain of class I aminoacyl-tRNA synthetases"/>
    <property type="match status" value="1"/>
</dbReference>
<keyword evidence="4 10" id="KW-0963">Cytoplasm</keyword>
<name>A0A2H0R4V4_9BACT</name>
<dbReference type="GO" id="GO:0000049">
    <property type="term" value="F:tRNA binding"/>
    <property type="evidence" value="ECO:0007669"/>
    <property type="project" value="InterPro"/>
</dbReference>
<evidence type="ECO:0000256" key="8">
    <source>
        <dbReference type="ARBA" id="ARBA00022917"/>
    </source>
</evidence>
<dbReference type="PANTHER" id="PTHR43311">
    <property type="entry name" value="GLUTAMATE--TRNA LIGASE"/>
    <property type="match status" value="1"/>
</dbReference>
<dbReference type="GO" id="GO:0005524">
    <property type="term" value="F:ATP binding"/>
    <property type="evidence" value="ECO:0007669"/>
    <property type="project" value="UniProtKB-UniRule"/>
</dbReference>
<comment type="caution">
    <text evidence="10">Lacks conserved residue(s) required for the propagation of feature annotation.</text>
</comment>
<dbReference type="InterPro" id="IPR000924">
    <property type="entry name" value="Glu/Gln-tRNA-synth"/>
</dbReference>
<dbReference type="PANTHER" id="PTHR43311:SF2">
    <property type="entry name" value="GLUTAMATE--TRNA LIGASE, MITOCHONDRIAL-RELATED"/>
    <property type="match status" value="1"/>
</dbReference>
<evidence type="ECO:0000256" key="2">
    <source>
        <dbReference type="ARBA" id="ARBA00007894"/>
    </source>
</evidence>
<dbReference type="FunFam" id="3.40.50.620:FF:000007">
    <property type="entry name" value="Glutamate--tRNA ligase"/>
    <property type="match status" value="1"/>
</dbReference>
<evidence type="ECO:0000313" key="13">
    <source>
        <dbReference type="EMBL" id="PIR41510.1"/>
    </source>
</evidence>
<dbReference type="GO" id="GO:0005829">
    <property type="term" value="C:cytosol"/>
    <property type="evidence" value="ECO:0007669"/>
    <property type="project" value="TreeGrafter"/>
</dbReference>
<dbReference type="GO" id="GO:0004818">
    <property type="term" value="F:glutamate-tRNA ligase activity"/>
    <property type="evidence" value="ECO:0007669"/>
    <property type="project" value="UniProtKB-UniRule"/>
</dbReference>
<dbReference type="NCBIfam" id="TIGR00464">
    <property type="entry name" value="gltX_bact"/>
    <property type="match status" value="1"/>
</dbReference>
<evidence type="ECO:0000256" key="10">
    <source>
        <dbReference type="HAMAP-Rule" id="MF_00022"/>
    </source>
</evidence>
<dbReference type="Pfam" id="PF00749">
    <property type="entry name" value="tRNA-synt_1c"/>
    <property type="match status" value="1"/>
</dbReference>
<evidence type="ECO:0000313" key="14">
    <source>
        <dbReference type="Proteomes" id="UP000230232"/>
    </source>
</evidence>
<evidence type="ECO:0000256" key="1">
    <source>
        <dbReference type="ARBA" id="ARBA00004496"/>
    </source>
</evidence>
<keyword evidence="9 10" id="KW-0030">Aminoacyl-tRNA synthetase</keyword>
<feature type="short sequence motif" description="'HIGH' region" evidence="10">
    <location>
        <begin position="9"/>
        <end position="19"/>
    </location>
</feature>
<dbReference type="InterPro" id="IPR020058">
    <property type="entry name" value="Glu/Gln-tRNA-synth_Ib_cat-dom"/>
</dbReference>
<dbReference type="Gene3D" id="1.10.10.350">
    <property type="match status" value="1"/>
</dbReference>
<feature type="binding site" evidence="10">
    <location>
        <position position="240"/>
    </location>
    <ligand>
        <name>ATP</name>
        <dbReference type="ChEBI" id="CHEBI:30616"/>
    </ligand>
</feature>
<evidence type="ECO:0000256" key="5">
    <source>
        <dbReference type="ARBA" id="ARBA00022598"/>
    </source>
</evidence>
<evidence type="ECO:0000256" key="7">
    <source>
        <dbReference type="ARBA" id="ARBA00022840"/>
    </source>
</evidence>
<comment type="function">
    <text evidence="10">Catalyzes the attachment of glutamate to tRNA(Glu) in a two-step reaction: glutamate is first activated by ATP to form Glu-AMP and then transferred to the acceptor end of tRNA(Glu).</text>
</comment>
<evidence type="ECO:0000256" key="4">
    <source>
        <dbReference type="ARBA" id="ARBA00022490"/>
    </source>
</evidence>
<accession>A0A2H0R4V4</accession>
<dbReference type="EMBL" id="PCXO01000005">
    <property type="protein sequence ID" value="PIR41510.1"/>
    <property type="molecule type" value="Genomic_DNA"/>
</dbReference>
<dbReference type="InterPro" id="IPR001412">
    <property type="entry name" value="aa-tRNA-synth_I_CS"/>
</dbReference>
<dbReference type="InterPro" id="IPR049940">
    <property type="entry name" value="GluQ/Sye"/>
</dbReference>
<dbReference type="InterPro" id="IPR014729">
    <property type="entry name" value="Rossmann-like_a/b/a_fold"/>
</dbReference>
<dbReference type="InterPro" id="IPR004527">
    <property type="entry name" value="Glu-tRNA-ligase_bac/mito"/>
</dbReference>
<feature type="domain" description="Glutamyl/glutaminyl-tRNA synthetase class Ib catalytic" evidence="11">
    <location>
        <begin position="2"/>
        <end position="306"/>
    </location>
</feature>
<dbReference type="InterPro" id="IPR008925">
    <property type="entry name" value="aa_tRNA-synth_I_cd-bd_sf"/>
</dbReference>
<dbReference type="EC" id="6.1.1.17" evidence="10"/>
<keyword evidence="5 10" id="KW-0436">Ligase</keyword>
<dbReference type="Gene3D" id="3.40.50.620">
    <property type="entry name" value="HUPs"/>
    <property type="match status" value="1"/>
</dbReference>
<dbReference type="Proteomes" id="UP000230232">
    <property type="component" value="Unassembled WGS sequence"/>
</dbReference>
<keyword evidence="8 10" id="KW-0648">Protein biosynthesis</keyword>
<dbReference type="PROSITE" id="PS00178">
    <property type="entry name" value="AA_TRNA_LIGASE_I"/>
    <property type="match status" value="1"/>
</dbReference>
<dbReference type="GO" id="GO:0008270">
    <property type="term" value="F:zinc ion binding"/>
    <property type="evidence" value="ECO:0007669"/>
    <property type="project" value="InterPro"/>
</dbReference>
<dbReference type="Pfam" id="PF19269">
    <property type="entry name" value="Anticodon_2"/>
    <property type="match status" value="1"/>
</dbReference>
<dbReference type="CDD" id="cd00808">
    <property type="entry name" value="GluRS_core"/>
    <property type="match status" value="1"/>
</dbReference>
<evidence type="ECO:0000256" key="6">
    <source>
        <dbReference type="ARBA" id="ARBA00022741"/>
    </source>
</evidence>
<proteinExistence type="inferred from homology"/>
<keyword evidence="7 10" id="KW-0067">ATP-binding</keyword>
<dbReference type="GO" id="GO:0006424">
    <property type="term" value="P:glutamyl-tRNA aminoacylation"/>
    <property type="evidence" value="ECO:0007669"/>
    <property type="project" value="UniProtKB-UniRule"/>
</dbReference>
<organism evidence="13 14">
    <name type="scientific">Candidatus Yanofskybacteria bacterium CG10_big_fil_rev_8_21_14_0_10_46_23</name>
    <dbReference type="NCBI Taxonomy" id="1975098"/>
    <lineage>
        <taxon>Bacteria</taxon>
        <taxon>Candidatus Yanofskyibacteriota</taxon>
    </lineage>
</organism>
<protein>
    <recommendedName>
        <fullName evidence="10">Glutamate--tRNA ligase</fullName>
        <ecNumber evidence="10">6.1.1.17</ecNumber>
    </recommendedName>
    <alternativeName>
        <fullName evidence="10">Glutamyl-tRNA synthetase</fullName>
        <shortName evidence="10">GluRS</shortName>
    </alternativeName>
</protein>
<sequence length="465" mass="53435">MEVRVRVAPSPTGFLHVGTARAALFNWLFARKHGGKFILRIEDTDRERSKEAFDQDIRDGLTWLGIEWDELYRQSERLGVYRDYLRKLLEEKKAFWCYHTKFQLESEREAQMKNKEAPRHICEHKLNPPEEKIGGIIRLNVMGKNRAEAVVFEDLIRGTVEFKRNTLGDFSIARDLDDPLYNFANVVDDHEMNINHIIRGEDHIPNTPKQILIAEALGFSIPFFAHLPLILGEDRSKLSKRHGATALSDYRQAGYLPEALINFIALLGWSPGGNKEIMTRSEMVSAFSLEGIQKGGAIFDLKKLRWMNSEYIKKMPPQGLIESLKPTAKDLFNDGGEILSKIIHLVQERIEAFSDLGEFHYFFREPEITPDLLIWKKSDAQGARKALTYIEAVLEDADNFEDEKLRNRLDAIAEKEFEGDRGAVYWPFRVALSGQKFSPDPVEMAVIFGNKKTRERVQRALTQLG</sequence>
<comment type="similarity">
    <text evidence="2 10">Belongs to the class-I aminoacyl-tRNA synthetase family. Glutamate--tRNA ligase type 1 subfamily.</text>
</comment>
<feature type="short sequence motif" description="'KMSKS' region" evidence="10">
    <location>
        <begin position="237"/>
        <end position="241"/>
    </location>
</feature>
<reference evidence="13 14" key="1">
    <citation type="submission" date="2017-09" db="EMBL/GenBank/DDBJ databases">
        <title>Depth-based differentiation of microbial function through sediment-hosted aquifers and enrichment of novel symbionts in the deep terrestrial subsurface.</title>
        <authorList>
            <person name="Probst A.J."/>
            <person name="Ladd B."/>
            <person name="Jarett J.K."/>
            <person name="Geller-Mcgrath D.E."/>
            <person name="Sieber C.M."/>
            <person name="Emerson J.B."/>
            <person name="Anantharaman K."/>
            <person name="Thomas B.C."/>
            <person name="Malmstrom R."/>
            <person name="Stieglmeier M."/>
            <person name="Klingl A."/>
            <person name="Woyke T."/>
            <person name="Ryan C.M."/>
            <person name="Banfield J.F."/>
        </authorList>
    </citation>
    <scope>NUCLEOTIDE SEQUENCE [LARGE SCALE GENOMIC DNA]</scope>
    <source>
        <strain evidence="13">CG10_big_fil_rev_8_21_14_0_10_46_23</strain>
    </source>
</reference>
<dbReference type="InterPro" id="IPR020751">
    <property type="entry name" value="aa-tRNA-synth_I_codon-bd_sub2"/>
</dbReference>
<dbReference type="SUPFAM" id="SSF52374">
    <property type="entry name" value="Nucleotidylyl transferase"/>
    <property type="match status" value="1"/>
</dbReference>
<comment type="subcellular location">
    <subcellularLocation>
        <location evidence="1 10">Cytoplasm</location>
    </subcellularLocation>
</comment>
<dbReference type="HAMAP" id="MF_00022">
    <property type="entry name" value="Glu_tRNA_synth_type1"/>
    <property type="match status" value="1"/>
</dbReference>
<dbReference type="InterPro" id="IPR045462">
    <property type="entry name" value="aa-tRNA-synth_I_cd-bd"/>
</dbReference>
<evidence type="ECO:0000259" key="12">
    <source>
        <dbReference type="Pfam" id="PF19269"/>
    </source>
</evidence>